<accession>A0A4S8K9Y4</accession>
<dbReference type="EMBL" id="PYDT01000001">
    <property type="protein sequence ID" value="THU71856.1"/>
    <property type="molecule type" value="Genomic_DNA"/>
</dbReference>
<comment type="caution">
    <text evidence="2">The sequence shown here is derived from an EMBL/GenBank/DDBJ whole genome shotgun (WGS) entry which is preliminary data.</text>
</comment>
<feature type="region of interest" description="Disordered" evidence="1">
    <location>
        <begin position="1"/>
        <end position="71"/>
    </location>
</feature>
<organism evidence="2 3">
    <name type="scientific">Musa balbisiana</name>
    <name type="common">Banana</name>
    <dbReference type="NCBI Taxonomy" id="52838"/>
    <lineage>
        <taxon>Eukaryota</taxon>
        <taxon>Viridiplantae</taxon>
        <taxon>Streptophyta</taxon>
        <taxon>Embryophyta</taxon>
        <taxon>Tracheophyta</taxon>
        <taxon>Spermatophyta</taxon>
        <taxon>Magnoliopsida</taxon>
        <taxon>Liliopsida</taxon>
        <taxon>Zingiberales</taxon>
        <taxon>Musaceae</taxon>
        <taxon>Musa</taxon>
    </lineage>
</organism>
<sequence length="71" mass="7895">MSPLPGAAAELPPDPTSRPDLPTRPLVPTRTTMLDRRETSRDAARDPRHPDPRTEPRRPRGHGLNSCPPQQ</sequence>
<dbReference type="AlphaFoldDB" id="A0A4S8K9Y4"/>
<proteinExistence type="predicted"/>
<protein>
    <submittedName>
        <fullName evidence="2">Uncharacterized protein</fullName>
    </submittedName>
</protein>
<feature type="compositionally biased region" description="Basic and acidic residues" evidence="1">
    <location>
        <begin position="33"/>
        <end position="58"/>
    </location>
</feature>
<evidence type="ECO:0000256" key="1">
    <source>
        <dbReference type="SAM" id="MobiDB-lite"/>
    </source>
</evidence>
<dbReference type="Proteomes" id="UP000317650">
    <property type="component" value="Chromosome 4"/>
</dbReference>
<keyword evidence="3" id="KW-1185">Reference proteome</keyword>
<reference evidence="2 3" key="1">
    <citation type="journal article" date="2019" name="Nat. Plants">
        <title>Genome sequencing of Musa balbisiana reveals subgenome evolution and function divergence in polyploid bananas.</title>
        <authorList>
            <person name="Yao X."/>
        </authorList>
    </citation>
    <scope>NUCLEOTIDE SEQUENCE [LARGE SCALE GENOMIC DNA]</scope>
    <source>
        <strain evidence="3">cv. DH-PKW</strain>
        <tissue evidence="2">Leaves</tissue>
    </source>
</reference>
<name>A0A4S8K9Y4_MUSBA</name>
<evidence type="ECO:0000313" key="3">
    <source>
        <dbReference type="Proteomes" id="UP000317650"/>
    </source>
</evidence>
<feature type="compositionally biased region" description="Low complexity" evidence="1">
    <location>
        <begin position="18"/>
        <end position="32"/>
    </location>
</feature>
<gene>
    <name evidence="2" type="ORF">C4D60_Mb04t05930</name>
</gene>
<evidence type="ECO:0000313" key="2">
    <source>
        <dbReference type="EMBL" id="THU71856.1"/>
    </source>
</evidence>